<evidence type="ECO:0000313" key="2">
    <source>
        <dbReference type="EMBL" id="SHE79050.1"/>
    </source>
</evidence>
<dbReference type="OrthoDB" id="9789133at2"/>
<gene>
    <name evidence="2" type="ORF">SAMN02746064_01196</name>
</gene>
<dbReference type="RefSeq" id="WP_073270178.1">
    <property type="nucleotide sequence ID" value="NZ_FQTU01000007.1"/>
</dbReference>
<reference evidence="2 3" key="1">
    <citation type="submission" date="2016-11" db="EMBL/GenBank/DDBJ databases">
        <authorList>
            <person name="Jaros S."/>
            <person name="Januszkiewicz K."/>
            <person name="Wedrychowicz H."/>
        </authorList>
    </citation>
    <scope>NUCLEOTIDE SEQUENCE [LARGE SCALE GENOMIC DNA]</scope>
    <source>
        <strain evidence="2 3">DSM 14828</strain>
    </source>
</reference>
<dbReference type="SMART" id="SM00849">
    <property type="entry name" value="Lactamase_B"/>
    <property type="match status" value="1"/>
</dbReference>
<sequence>MRITFYGYNTFLIKSGVKKVLIDPGGDFYLFKGWLKSLIPQSQWAAITHILVTHGDPDHYWHVDRIAEKSGAPVICNETMVQEINAKRLLLGPRARGLAFTTEIKNLYTIAHFETLIVDGIEITGIKTVHGPLKIKLGPFSKTLQPGPNKRIGWGSIGFEIRMDKKVIVNLGDTLIHRDEWKTISSPDVLMIPIGGGRVHNTMDEKEALEVAEIIKPRLVIPCHYNCAGLHKKNANPANEKYFYDEVKKLGVDCVILRKNESIEI</sequence>
<dbReference type="STRING" id="1120975.SAMN02746064_01196"/>
<dbReference type="AlphaFoldDB" id="A0A1M4WD22"/>
<evidence type="ECO:0000259" key="1">
    <source>
        <dbReference type="SMART" id="SM00849"/>
    </source>
</evidence>
<protein>
    <submittedName>
        <fullName evidence="2">L-ascorbate metabolism protein UlaG, beta-lactamase superfamily</fullName>
    </submittedName>
</protein>
<keyword evidence="3" id="KW-1185">Reference proteome</keyword>
<evidence type="ECO:0000313" key="3">
    <source>
        <dbReference type="Proteomes" id="UP000184251"/>
    </source>
</evidence>
<dbReference type="Pfam" id="PF13483">
    <property type="entry name" value="Lactamase_B_3"/>
    <property type="match status" value="1"/>
</dbReference>
<name>A0A1M4WD22_9FIRM</name>
<organism evidence="2 3">
    <name type="scientific">Alkalibacter saccharofermentans DSM 14828</name>
    <dbReference type="NCBI Taxonomy" id="1120975"/>
    <lineage>
        <taxon>Bacteria</taxon>
        <taxon>Bacillati</taxon>
        <taxon>Bacillota</taxon>
        <taxon>Clostridia</taxon>
        <taxon>Eubacteriales</taxon>
        <taxon>Eubacteriaceae</taxon>
        <taxon>Alkalibacter</taxon>
    </lineage>
</organism>
<dbReference type="PANTHER" id="PTHR43546:SF3">
    <property type="entry name" value="UPF0173 METAL-DEPENDENT HYDROLASE MJ1163"/>
    <property type="match status" value="1"/>
</dbReference>
<dbReference type="Proteomes" id="UP000184251">
    <property type="component" value="Unassembled WGS sequence"/>
</dbReference>
<proteinExistence type="predicted"/>
<dbReference type="InterPro" id="IPR001279">
    <property type="entry name" value="Metallo-B-lactamas"/>
</dbReference>
<dbReference type="InterPro" id="IPR050114">
    <property type="entry name" value="UPF0173_UPF0282_UlaG_hydrolase"/>
</dbReference>
<dbReference type="EMBL" id="FQTU01000007">
    <property type="protein sequence ID" value="SHE79050.1"/>
    <property type="molecule type" value="Genomic_DNA"/>
</dbReference>
<dbReference type="InterPro" id="IPR036866">
    <property type="entry name" value="RibonucZ/Hydroxyglut_hydro"/>
</dbReference>
<dbReference type="Gene3D" id="3.60.15.10">
    <property type="entry name" value="Ribonuclease Z/Hydroxyacylglutathione hydrolase-like"/>
    <property type="match status" value="1"/>
</dbReference>
<dbReference type="CDD" id="cd06262">
    <property type="entry name" value="metallo-hydrolase-like_MBL-fold"/>
    <property type="match status" value="1"/>
</dbReference>
<dbReference type="PANTHER" id="PTHR43546">
    <property type="entry name" value="UPF0173 METAL-DEPENDENT HYDROLASE MJ1163-RELATED"/>
    <property type="match status" value="1"/>
</dbReference>
<feature type="domain" description="Metallo-beta-lactamase" evidence="1">
    <location>
        <begin position="7"/>
        <end position="224"/>
    </location>
</feature>
<dbReference type="SUPFAM" id="SSF56281">
    <property type="entry name" value="Metallo-hydrolase/oxidoreductase"/>
    <property type="match status" value="1"/>
</dbReference>
<accession>A0A1M4WD22</accession>